<gene>
    <name evidence="1" type="ORF">D2E24_1047</name>
</gene>
<dbReference type="AlphaFoldDB" id="A0A430FUC8"/>
<dbReference type="Proteomes" id="UP000287470">
    <property type="component" value="Unassembled WGS sequence"/>
</dbReference>
<dbReference type="OrthoDB" id="3240550at2"/>
<evidence type="ECO:0000313" key="1">
    <source>
        <dbReference type="EMBL" id="RSX56757.1"/>
    </source>
</evidence>
<organism evidence="1 2">
    <name type="scientific">Bifidobacterium samirii</name>
    <dbReference type="NCBI Taxonomy" id="2306974"/>
    <lineage>
        <taxon>Bacteria</taxon>
        <taxon>Bacillati</taxon>
        <taxon>Actinomycetota</taxon>
        <taxon>Actinomycetes</taxon>
        <taxon>Bifidobacteriales</taxon>
        <taxon>Bifidobacteriaceae</taxon>
        <taxon>Bifidobacterium</taxon>
    </lineage>
</organism>
<proteinExistence type="predicted"/>
<comment type="caution">
    <text evidence="1">The sequence shown here is derived from an EMBL/GenBank/DDBJ whole genome shotgun (WGS) entry which is preliminary data.</text>
</comment>
<sequence length="129" mass="14669">MTNQTNQSTSRERRLQSIAWSRGVREGVRWAQGRADRPLSDPYEDDRAACPVQDDGIVPETVSVVYDAPDGERIVLAHATVDQWGRWHPAIVVGEFDMGYHGRLLRLALRRTCDAIVTYMRDVRSTTSR</sequence>
<dbReference type="RefSeq" id="WP_125968294.1">
    <property type="nucleotide sequence ID" value="NZ_QXGK01000008.1"/>
</dbReference>
<reference evidence="1 2" key="1">
    <citation type="submission" date="2018-09" db="EMBL/GenBank/DDBJ databases">
        <title>Characterization of the phylogenetic diversity of five novel species belonging to the genus Bifidobacterium.</title>
        <authorList>
            <person name="Lugli G.A."/>
            <person name="Duranti S."/>
            <person name="Milani C."/>
        </authorList>
    </citation>
    <scope>NUCLEOTIDE SEQUENCE [LARGE SCALE GENOMIC DNA]</scope>
    <source>
        <strain evidence="1 2">2033B</strain>
    </source>
</reference>
<accession>A0A430FUC8</accession>
<dbReference type="EMBL" id="QXGK01000008">
    <property type="protein sequence ID" value="RSX56757.1"/>
    <property type="molecule type" value="Genomic_DNA"/>
</dbReference>
<evidence type="ECO:0000313" key="2">
    <source>
        <dbReference type="Proteomes" id="UP000287470"/>
    </source>
</evidence>
<protein>
    <submittedName>
        <fullName evidence="1">Uncharacterized protein</fullName>
    </submittedName>
</protein>
<keyword evidence="2" id="KW-1185">Reference proteome</keyword>
<name>A0A430FUC8_9BIFI</name>